<keyword evidence="2" id="KW-1185">Reference proteome</keyword>
<feature type="non-terminal residue" evidence="1">
    <location>
        <position position="1"/>
    </location>
</feature>
<proteinExistence type="predicted"/>
<gene>
    <name evidence="1" type="ORF">ACOLOM_LOCUS11883</name>
</gene>
<dbReference type="Proteomes" id="UP000789525">
    <property type="component" value="Unassembled WGS sequence"/>
</dbReference>
<sequence length="69" mass="7598">TIAKVVDDNLRRGEKRTLLVGKDNNKSTAVTNTAHANRGIRCNNTPGARMFNTVVMKFIAPSMDEIPAR</sequence>
<accession>A0ACA9Q5V3</accession>
<organism evidence="1 2">
    <name type="scientific">Acaulospora colombiana</name>
    <dbReference type="NCBI Taxonomy" id="27376"/>
    <lineage>
        <taxon>Eukaryota</taxon>
        <taxon>Fungi</taxon>
        <taxon>Fungi incertae sedis</taxon>
        <taxon>Mucoromycota</taxon>
        <taxon>Glomeromycotina</taxon>
        <taxon>Glomeromycetes</taxon>
        <taxon>Diversisporales</taxon>
        <taxon>Acaulosporaceae</taxon>
        <taxon>Acaulospora</taxon>
    </lineage>
</organism>
<protein>
    <submittedName>
        <fullName evidence="1">6441_t:CDS:1</fullName>
    </submittedName>
</protein>
<comment type="caution">
    <text evidence="1">The sequence shown here is derived from an EMBL/GenBank/DDBJ whole genome shotgun (WGS) entry which is preliminary data.</text>
</comment>
<reference evidence="1" key="1">
    <citation type="submission" date="2021-06" db="EMBL/GenBank/DDBJ databases">
        <authorList>
            <person name="Kallberg Y."/>
            <person name="Tangrot J."/>
            <person name="Rosling A."/>
        </authorList>
    </citation>
    <scope>NUCLEOTIDE SEQUENCE</scope>
    <source>
        <strain evidence="1">CL356</strain>
    </source>
</reference>
<evidence type="ECO:0000313" key="2">
    <source>
        <dbReference type="Proteomes" id="UP000789525"/>
    </source>
</evidence>
<name>A0ACA9Q5V3_9GLOM</name>
<dbReference type="EMBL" id="CAJVPT010045018">
    <property type="protein sequence ID" value="CAG8735415.1"/>
    <property type="molecule type" value="Genomic_DNA"/>
</dbReference>
<evidence type="ECO:0000313" key="1">
    <source>
        <dbReference type="EMBL" id="CAG8735415.1"/>
    </source>
</evidence>